<keyword evidence="4" id="KW-1185">Reference proteome</keyword>
<evidence type="ECO:0000313" key="3">
    <source>
        <dbReference type="EMBL" id="KAH0537256.1"/>
    </source>
</evidence>
<dbReference type="EMBL" id="JAGHQL010000154">
    <property type="protein sequence ID" value="KAH0537256.1"/>
    <property type="molecule type" value="Genomic_DNA"/>
</dbReference>
<dbReference type="Gene3D" id="3.30.700.20">
    <property type="entry name" value="Hypothetical protein ph0010, domain 1"/>
    <property type="match status" value="1"/>
</dbReference>
<proteinExistence type="predicted"/>
<dbReference type="PANTHER" id="PTHR13016">
    <property type="entry name" value="AMMECR1 HOMOLOG"/>
    <property type="match status" value="1"/>
</dbReference>
<dbReference type="SUPFAM" id="SSF143447">
    <property type="entry name" value="AMMECR1-like"/>
    <property type="match status" value="1"/>
</dbReference>
<dbReference type="PANTHER" id="PTHR13016:SF0">
    <property type="entry name" value="AMME SYNDROME CANDIDATE GENE 1 PROTEIN"/>
    <property type="match status" value="1"/>
</dbReference>
<dbReference type="InterPro" id="IPR036071">
    <property type="entry name" value="AMMECR1_dom_sf"/>
</dbReference>
<evidence type="ECO:0000256" key="1">
    <source>
        <dbReference type="SAM" id="MobiDB-lite"/>
    </source>
</evidence>
<dbReference type="AlphaFoldDB" id="A0A9P8HTL6"/>
<dbReference type="InterPro" id="IPR027485">
    <property type="entry name" value="AMMECR1_N"/>
</dbReference>
<accession>A0A9P8HTL6</accession>
<feature type="compositionally biased region" description="Low complexity" evidence="1">
    <location>
        <begin position="129"/>
        <end position="141"/>
    </location>
</feature>
<feature type="region of interest" description="Disordered" evidence="1">
    <location>
        <begin position="80"/>
        <end position="145"/>
    </location>
</feature>
<dbReference type="Gene3D" id="3.30.1490.150">
    <property type="entry name" value="Hypothetical protein ph0010, domain 2"/>
    <property type="match status" value="1"/>
</dbReference>
<dbReference type="OrthoDB" id="24630at2759"/>
<sequence length="292" mass="32232">MATPAHCLYCFESLAASLEHKELRSLHQVHELWKQYKASNAEVVDGDLEAPEVDMEAPANIEDEIEEELSSLRENFKSSNALKVPGSSGSSSSTPSSVSTSSSSRTPTSGLGSSSNSSSNSFLPAANRQLGGSQSQGLTSQQDEDKPLFVTWNTVSRGGSKTLRGCIGTFEAQELEHGLKNYALTSVTLLTDFEPAPTPMSWDVGTHGLRISFTYHSKRYGATYLPDVPVEQGWTKEETLVSLMRKAGWGGRKDEWRKVADLKVVRYQGKKVAVGYSEWMEWREWVEKQGDR</sequence>
<gene>
    <name evidence="3" type="ORF">FGG08_005918</name>
</gene>
<feature type="compositionally biased region" description="Low complexity" evidence="1">
    <location>
        <begin position="85"/>
        <end position="121"/>
    </location>
</feature>
<evidence type="ECO:0000259" key="2">
    <source>
        <dbReference type="PROSITE" id="PS51112"/>
    </source>
</evidence>
<dbReference type="InterPro" id="IPR023473">
    <property type="entry name" value="AMMECR1"/>
</dbReference>
<dbReference type="Pfam" id="PF01871">
    <property type="entry name" value="AMMECR1"/>
    <property type="match status" value="1"/>
</dbReference>
<organism evidence="3 4">
    <name type="scientific">Glutinoglossum americanum</name>
    <dbReference type="NCBI Taxonomy" id="1670608"/>
    <lineage>
        <taxon>Eukaryota</taxon>
        <taxon>Fungi</taxon>
        <taxon>Dikarya</taxon>
        <taxon>Ascomycota</taxon>
        <taxon>Pezizomycotina</taxon>
        <taxon>Geoglossomycetes</taxon>
        <taxon>Geoglossales</taxon>
        <taxon>Geoglossaceae</taxon>
        <taxon>Glutinoglossum</taxon>
    </lineage>
</organism>
<dbReference type="Proteomes" id="UP000698800">
    <property type="component" value="Unassembled WGS sequence"/>
</dbReference>
<comment type="caution">
    <text evidence="3">The sequence shown here is derived from an EMBL/GenBank/DDBJ whole genome shotgun (WGS) entry which is preliminary data.</text>
</comment>
<protein>
    <recommendedName>
        <fullName evidence="2">AMMECR1 domain-containing protein</fullName>
    </recommendedName>
</protein>
<evidence type="ECO:0000313" key="4">
    <source>
        <dbReference type="Proteomes" id="UP000698800"/>
    </source>
</evidence>
<name>A0A9P8HTL6_9PEZI</name>
<reference evidence="3" key="1">
    <citation type="submission" date="2021-03" db="EMBL/GenBank/DDBJ databases">
        <title>Comparative genomics and phylogenomic investigation of the class Geoglossomycetes provide insights into ecological specialization and systematics.</title>
        <authorList>
            <person name="Melie T."/>
            <person name="Pirro S."/>
            <person name="Miller A.N."/>
            <person name="Quandt A."/>
        </authorList>
    </citation>
    <scope>NUCLEOTIDE SEQUENCE</scope>
    <source>
        <strain evidence="3">GBOQ0MN5Z8</strain>
    </source>
</reference>
<dbReference type="InterPro" id="IPR002733">
    <property type="entry name" value="AMMECR1_domain"/>
</dbReference>
<dbReference type="PROSITE" id="PS51112">
    <property type="entry name" value="AMMECR1"/>
    <property type="match status" value="1"/>
</dbReference>
<feature type="domain" description="AMMECR1" evidence="2">
    <location>
        <begin position="106"/>
        <end position="283"/>
    </location>
</feature>